<dbReference type="AlphaFoldDB" id="A0A3P6P0V8"/>
<gene>
    <name evidence="3" type="ORF">DILT_LOCUS68</name>
</gene>
<name>A0A3P6P0V8_DIBLA</name>
<keyword evidence="4" id="KW-1185">Reference proteome</keyword>
<dbReference type="Pfam" id="PF09772">
    <property type="entry name" value="Tmem26"/>
    <property type="match status" value="1"/>
</dbReference>
<proteinExistence type="predicted"/>
<feature type="compositionally biased region" description="Low complexity" evidence="1">
    <location>
        <begin position="113"/>
        <end position="123"/>
    </location>
</feature>
<keyword evidence="2" id="KW-0732">Signal</keyword>
<sequence length="279" mass="31275">MKVLLRLIQLIPFILVSITSSTSTTFVFNSEQFANWVMKNFLIAADAFDILDSVEQVHGAWWDVSTVCLHLWIAGLHCLFFSNLSGEGNIASFESEHSSISTNSEHSERESDASSTSSEFSGSADDTASNSYYESSDFSVPDTVVRQTNQSAEETGTLVTVSEDRRSRFIQGLRRVRNWLSEHLACPSAISNWLNCVVFDVKIWVLIAPIMLQDVYFLCWRCYIMHHGYQMDTTIICFITKNALLIPLHIFLAWVHLRGQSDEPSSASQSSPANSHSSA</sequence>
<protein>
    <submittedName>
        <fullName evidence="3">Uncharacterized protein</fullName>
    </submittedName>
</protein>
<evidence type="ECO:0000313" key="4">
    <source>
        <dbReference type="Proteomes" id="UP000281553"/>
    </source>
</evidence>
<dbReference type="InterPro" id="IPR019169">
    <property type="entry name" value="Transmembrane_26"/>
</dbReference>
<dbReference type="Proteomes" id="UP000281553">
    <property type="component" value="Unassembled WGS sequence"/>
</dbReference>
<evidence type="ECO:0000256" key="2">
    <source>
        <dbReference type="SAM" id="SignalP"/>
    </source>
</evidence>
<evidence type="ECO:0000313" key="3">
    <source>
        <dbReference type="EMBL" id="VDK29829.1"/>
    </source>
</evidence>
<feature type="signal peptide" evidence="2">
    <location>
        <begin position="1"/>
        <end position="21"/>
    </location>
</feature>
<organism evidence="3 4">
    <name type="scientific">Dibothriocephalus latus</name>
    <name type="common">Fish tapeworm</name>
    <name type="synonym">Diphyllobothrium latum</name>
    <dbReference type="NCBI Taxonomy" id="60516"/>
    <lineage>
        <taxon>Eukaryota</taxon>
        <taxon>Metazoa</taxon>
        <taxon>Spiralia</taxon>
        <taxon>Lophotrochozoa</taxon>
        <taxon>Platyhelminthes</taxon>
        <taxon>Cestoda</taxon>
        <taxon>Eucestoda</taxon>
        <taxon>Diphyllobothriidea</taxon>
        <taxon>Diphyllobothriidae</taxon>
        <taxon>Dibothriocephalus</taxon>
    </lineage>
</organism>
<accession>A0A3P6P0V8</accession>
<evidence type="ECO:0000256" key="1">
    <source>
        <dbReference type="SAM" id="MobiDB-lite"/>
    </source>
</evidence>
<feature type="region of interest" description="Disordered" evidence="1">
    <location>
        <begin position="101"/>
        <end position="136"/>
    </location>
</feature>
<dbReference type="EMBL" id="UYRU01000275">
    <property type="protein sequence ID" value="VDK29829.1"/>
    <property type="molecule type" value="Genomic_DNA"/>
</dbReference>
<feature type="chain" id="PRO_5018104441" evidence="2">
    <location>
        <begin position="22"/>
        <end position="279"/>
    </location>
</feature>
<feature type="compositionally biased region" description="Polar residues" evidence="1">
    <location>
        <begin position="124"/>
        <end position="136"/>
    </location>
</feature>
<reference evidence="3 4" key="1">
    <citation type="submission" date="2018-11" db="EMBL/GenBank/DDBJ databases">
        <authorList>
            <consortium name="Pathogen Informatics"/>
        </authorList>
    </citation>
    <scope>NUCLEOTIDE SEQUENCE [LARGE SCALE GENOMIC DNA]</scope>
</reference>